<gene>
    <name evidence="1" type="ORF">RHMOL_Rhmol08G0308000</name>
</gene>
<evidence type="ECO:0000313" key="1">
    <source>
        <dbReference type="EMBL" id="KAI8544577.1"/>
    </source>
</evidence>
<dbReference type="EMBL" id="CM046395">
    <property type="protein sequence ID" value="KAI8544577.1"/>
    <property type="molecule type" value="Genomic_DNA"/>
</dbReference>
<organism evidence="1 2">
    <name type="scientific">Rhododendron molle</name>
    <name type="common">Chinese azalea</name>
    <name type="synonym">Azalea mollis</name>
    <dbReference type="NCBI Taxonomy" id="49168"/>
    <lineage>
        <taxon>Eukaryota</taxon>
        <taxon>Viridiplantae</taxon>
        <taxon>Streptophyta</taxon>
        <taxon>Embryophyta</taxon>
        <taxon>Tracheophyta</taxon>
        <taxon>Spermatophyta</taxon>
        <taxon>Magnoliopsida</taxon>
        <taxon>eudicotyledons</taxon>
        <taxon>Gunneridae</taxon>
        <taxon>Pentapetalae</taxon>
        <taxon>asterids</taxon>
        <taxon>Ericales</taxon>
        <taxon>Ericaceae</taxon>
        <taxon>Ericoideae</taxon>
        <taxon>Rhodoreae</taxon>
        <taxon>Rhododendron</taxon>
    </lineage>
</organism>
<name>A0ACC0MVM5_RHOML</name>
<accession>A0ACC0MVM5</accession>
<protein>
    <submittedName>
        <fullName evidence="1">Uncharacterized protein</fullName>
    </submittedName>
</protein>
<proteinExistence type="predicted"/>
<evidence type="ECO:0000313" key="2">
    <source>
        <dbReference type="Proteomes" id="UP001062846"/>
    </source>
</evidence>
<sequence>MPVQDLTPPPDATARNGAVESSEAEDEAWVWAQIKAEARRDAESEPALASYLYSTIISHSSLSRSLSFHLGNKLCSSTLLSTLLYDLFLNTFSSSDLLSSTVADLRATRERDPACTSFSHCLLNYKGFLSIQAHRVAHNLWIQNRKPLALALQSRIADVFAVDIHPGAKIGKGVLLDHATGVVIGETAVVGGDRHPKIRDGVLLGAGATVLGNVRVGEGAKVGAGSLVLIDVPPWTTAVGNPAKEACLFAKALNLNSVSIENDNAQLIFFELFGIGPSLELMTIISDICMLAAELKLSFCWTGNEAAHWIASSQAVSLGFKWVLFPPPVLSSLLCSDVLFSL</sequence>
<reference evidence="1" key="1">
    <citation type="submission" date="2022-02" db="EMBL/GenBank/DDBJ databases">
        <title>Plant Genome Project.</title>
        <authorList>
            <person name="Zhang R.-G."/>
        </authorList>
    </citation>
    <scope>NUCLEOTIDE SEQUENCE</scope>
    <source>
        <strain evidence="1">AT1</strain>
    </source>
</reference>
<dbReference type="Proteomes" id="UP001062846">
    <property type="component" value="Chromosome 8"/>
</dbReference>
<comment type="caution">
    <text evidence="1">The sequence shown here is derived from an EMBL/GenBank/DDBJ whole genome shotgun (WGS) entry which is preliminary data.</text>
</comment>
<keyword evidence="2" id="KW-1185">Reference proteome</keyword>